<feature type="region of interest" description="Disordered" evidence="1">
    <location>
        <begin position="91"/>
        <end position="123"/>
    </location>
</feature>
<dbReference type="InterPro" id="IPR036612">
    <property type="entry name" value="KH_dom_type_1_sf"/>
</dbReference>
<dbReference type="InterPro" id="IPR004087">
    <property type="entry name" value="KH_dom"/>
</dbReference>
<evidence type="ECO:0000313" key="4">
    <source>
        <dbReference type="Proteomes" id="UP001432027"/>
    </source>
</evidence>
<organism evidence="3 4">
    <name type="scientific">Pristionchus entomophagus</name>
    <dbReference type="NCBI Taxonomy" id="358040"/>
    <lineage>
        <taxon>Eukaryota</taxon>
        <taxon>Metazoa</taxon>
        <taxon>Ecdysozoa</taxon>
        <taxon>Nematoda</taxon>
        <taxon>Chromadorea</taxon>
        <taxon>Rhabditida</taxon>
        <taxon>Rhabditina</taxon>
        <taxon>Diplogasteromorpha</taxon>
        <taxon>Diplogasteroidea</taxon>
        <taxon>Neodiplogasteridae</taxon>
        <taxon>Pristionchus</taxon>
    </lineage>
</organism>
<dbReference type="Gene3D" id="3.30.1370.10">
    <property type="entry name" value="K Homology domain, type 1"/>
    <property type="match status" value="1"/>
</dbReference>
<keyword evidence="4" id="KW-1185">Reference proteome</keyword>
<feature type="compositionally biased region" description="Basic and acidic residues" evidence="1">
    <location>
        <begin position="37"/>
        <end position="49"/>
    </location>
</feature>
<dbReference type="AlphaFoldDB" id="A0AAV5TEQ1"/>
<dbReference type="PANTHER" id="PTHR13360:SF1">
    <property type="entry name" value="ACTIVATING SIGNAL COINTEGRATOR 1 COMPLEX SUBUNIT 1"/>
    <property type="match status" value="1"/>
</dbReference>
<comment type="caution">
    <text evidence="3">The sequence shown here is derived from an EMBL/GenBank/DDBJ whole genome shotgun (WGS) entry which is preliminary data.</text>
</comment>
<dbReference type="GO" id="GO:0005634">
    <property type="term" value="C:nucleus"/>
    <property type="evidence" value="ECO:0007669"/>
    <property type="project" value="TreeGrafter"/>
</dbReference>
<name>A0AAV5TEQ1_9BILA</name>
<dbReference type="Pfam" id="PF10469">
    <property type="entry name" value="AKAP7_NLS"/>
    <property type="match status" value="1"/>
</dbReference>
<dbReference type="InterPro" id="IPR019510">
    <property type="entry name" value="AKAP7-like_phosphoesterase"/>
</dbReference>
<dbReference type="PANTHER" id="PTHR13360">
    <property type="entry name" value="ACTIVATING SIGNAL COINTEGRATOR 1 COMPLEX SUBUNIT 1"/>
    <property type="match status" value="1"/>
</dbReference>
<proteinExistence type="predicted"/>
<dbReference type="GO" id="GO:0006307">
    <property type="term" value="P:DNA alkylation repair"/>
    <property type="evidence" value="ECO:0007669"/>
    <property type="project" value="InterPro"/>
</dbReference>
<dbReference type="GO" id="GO:0003723">
    <property type="term" value="F:RNA binding"/>
    <property type="evidence" value="ECO:0007669"/>
    <property type="project" value="InterPro"/>
</dbReference>
<sequence length="428" mass="47457">MSHPLNAELSEVDGAIYPPSTKDNILHFDAEETPVLRIDDDHGEEKDDSSSCGVGQIPAEAEDAKPEPIEALASSLTSFLGVGAPSVPLPSSASRVVAPPPSLPPPTTASGMPRWVTDDDPRVTRGEDGKWTAIIEVDPKLHGFLIGTRGVHSKEMELATQCHVIFPGRDSNSPLIRIVSALGAQNVALCLDRIEATLHSRSVKSGLNTNRKNGTHFAAIPCNDPWVRQRFLTFQDLMMTTEEVDPSCQVEALFPSKMKLHLTIGHLQLETDEEKELARKTMDMLKEKYAQRPPIEVHIDGFDVATEDQTAVHVLFAKVHGQGVQELIDDIRDELAKADLMTKVDKRSVRLQMPLMNSRYAATDENGNRSKFGNAASNRKTFNPSWIMREHSDFPFGSFTLNRFTICNVESEDETTGYYECFYDETLN</sequence>
<dbReference type="InterPro" id="IPR004088">
    <property type="entry name" value="KH_dom_type_1"/>
</dbReference>
<dbReference type="Proteomes" id="UP001432027">
    <property type="component" value="Unassembled WGS sequence"/>
</dbReference>
<evidence type="ECO:0000313" key="3">
    <source>
        <dbReference type="EMBL" id="GMS93047.1"/>
    </source>
</evidence>
<gene>
    <name evidence="3" type="ORF">PENTCL1PPCAC_15222</name>
</gene>
<feature type="domain" description="K Homology" evidence="2">
    <location>
        <begin position="129"/>
        <end position="199"/>
    </location>
</feature>
<dbReference type="GO" id="GO:0006355">
    <property type="term" value="P:regulation of DNA-templated transcription"/>
    <property type="evidence" value="ECO:0007669"/>
    <property type="project" value="TreeGrafter"/>
</dbReference>
<dbReference type="InterPro" id="IPR009210">
    <property type="entry name" value="ASCC1"/>
</dbReference>
<feature type="compositionally biased region" description="Pro residues" evidence="1">
    <location>
        <begin position="98"/>
        <end position="107"/>
    </location>
</feature>
<dbReference type="SUPFAM" id="SSF54791">
    <property type="entry name" value="Eukaryotic type KH-domain (KH-domain type I)"/>
    <property type="match status" value="1"/>
</dbReference>
<protein>
    <recommendedName>
        <fullName evidence="2">K Homology domain-containing protein</fullName>
    </recommendedName>
</protein>
<accession>A0AAV5TEQ1</accession>
<evidence type="ECO:0000259" key="2">
    <source>
        <dbReference type="SMART" id="SM00322"/>
    </source>
</evidence>
<dbReference type="SMART" id="SM00322">
    <property type="entry name" value="KH"/>
    <property type="match status" value="1"/>
</dbReference>
<dbReference type="Pfam" id="PF00013">
    <property type="entry name" value="KH_1"/>
    <property type="match status" value="1"/>
</dbReference>
<feature type="region of interest" description="Disordered" evidence="1">
    <location>
        <begin position="37"/>
        <end position="66"/>
    </location>
</feature>
<reference evidence="3" key="1">
    <citation type="submission" date="2023-10" db="EMBL/GenBank/DDBJ databases">
        <title>Genome assembly of Pristionchus species.</title>
        <authorList>
            <person name="Yoshida K."/>
            <person name="Sommer R.J."/>
        </authorList>
    </citation>
    <scope>NUCLEOTIDE SEQUENCE</scope>
    <source>
        <strain evidence="3">RS0144</strain>
    </source>
</reference>
<dbReference type="SUPFAM" id="SSF55144">
    <property type="entry name" value="LigT-like"/>
    <property type="match status" value="1"/>
</dbReference>
<dbReference type="InterPro" id="IPR009097">
    <property type="entry name" value="Cyclic_Pdiesterase"/>
</dbReference>
<dbReference type="Gene3D" id="3.90.1140.10">
    <property type="entry name" value="Cyclic phosphodiesterase"/>
    <property type="match status" value="1"/>
</dbReference>
<evidence type="ECO:0000256" key="1">
    <source>
        <dbReference type="SAM" id="MobiDB-lite"/>
    </source>
</evidence>
<dbReference type="EMBL" id="BTSX01000004">
    <property type="protein sequence ID" value="GMS93047.1"/>
    <property type="molecule type" value="Genomic_DNA"/>
</dbReference>